<proteinExistence type="predicted"/>
<keyword evidence="1" id="KW-1133">Transmembrane helix</keyword>
<evidence type="ECO:0000259" key="2">
    <source>
        <dbReference type="Pfam" id="PF04773"/>
    </source>
</evidence>
<feature type="transmembrane region" description="Helical" evidence="1">
    <location>
        <begin position="96"/>
        <end position="116"/>
    </location>
</feature>
<evidence type="ECO:0000259" key="3">
    <source>
        <dbReference type="Pfam" id="PF16344"/>
    </source>
</evidence>
<dbReference type="InterPro" id="IPR006860">
    <property type="entry name" value="FecR"/>
</dbReference>
<keyword evidence="1" id="KW-0812">Transmembrane</keyword>
<dbReference type="Gene3D" id="2.60.120.1440">
    <property type="match status" value="1"/>
</dbReference>
<evidence type="ECO:0000256" key="1">
    <source>
        <dbReference type="SAM" id="Phobius"/>
    </source>
</evidence>
<dbReference type="GO" id="GO:0016989">
    <property type="term" value="F:sigma factor antagonist activity"/>
    <property type="evidence" value="ECO:0007669"/>
    <property type="project" value="TreeGrafter"/>
</dbReference>
<sequence>MQSYDFFSTRDFVADDAFVTWVINPDEKSELFWSNWLLLHPDKSSEVQDAIRIVKELSVSPDAFNDGEIFESWNKIHERISPAASAKIINPIWRRWYWVAACFSALLLFAAGLWQYEKPVSYSTAYGQIKMVLLPDSSVVTMNGNSKLSYSKGLMKREVTLSGEAYFQVKKQLLANQSVKFVVHTSRLDVQVLGTSFNVNSRRNDVEVMLKEGKVQLDVTDGQGAKMMLAPGQVATLSKGIAGLVKKKADPEKYMVWLARKRIYNGENLASVFKQIQDEYGIKTQVKNPEFLKKRFTGTINTDSLSSFYTQLQTIYKVRVKPVSGGYSIE</sequence>
<keyword evidence="5" id="KW-1185">Reference proteome</keyword>
<dbReference type="Gene3D" id="3.55.50.30">
    <property type="match status" value="1"/>
</dbReference>
<dbReference type="Proteomes" id="UP000199532">
    <property type="component" value="Unassembled WGS sequence"/>
</dbReference>
<organism evidence="4 5">
    <name type="scientific">Dyadobacter koreensis</name>
    <dbReference type="NCBI Taxonomy" id="408657"/>
    <lineage>
        <taxon>Bacteria</taxon>
        <taxon>Pseudomonadati</taxon>
        <taxon>Bacteroidota</taxon>
        <taxon>Cytophagia</taxon>
        <taxon>Cytophagales</taxon>
        <taxon>Spirosomataceae</taxon>
        <taxon>Dyadobacter</taxon>
    </lineage>
</organism>
<dbReference type="PIRSF" id="PIRSF018266">
    <property type="entry name" value="FecR"/>
    <property type="match status" value="1"/>
</dbReference>
<feature type="domain" description="Protein FecR C-terminal" evidence="3">
    <location>
        <begin position="263"/>
        <end position="325"/>
    </location>
</feature>
<dbReference type="EMBL" id="FNXY01000001">
    <property type="protein sequence ID" value="SEI45581.1"/>
    <property type="molecule type" value="Genomic_DNA"/>
</dbReference>
<dbReference type="PANTHER" id="PTHR30273:SF2">
    <property type="entry name" value="PROTEIN FECR"/>
    <property type="match status" value="1"/>
</dbReference>
<keyword evidence="1" id="KW-0472">Membrane</keyword>
<dbReference type="Pfam" id="PF04773">
    <property type="entry name" value="FecR"/>
    <property type="match status" value="1"/>
</dbReference>
<feature type="domain" description="FecR protein" evidence="2">
    <location>
        <begin position="122"/>
        <end position="216"/>
    </location>
</feature>
<name>A0A1H6QPI3_9BACT</name>
<evidence type="ECO:0000313" key="4">
    <source>
        <dbReference type="EMBL" id="SEI45581.1"/>
    </source>
</evidence>
<dbReference type="InterPro" id="IPR012373">
    <property type="entry name" value="Ferrdict_sens_TM"/>
</dbReference>
<dbReference type="InterPro" id="IPR032508">
    <property type="entry name" value="FecR_C"/>
</dbReference>
<evidence type="ECO:0000313" key="5">
    <source>
        <dbReference type="Proteomes" id="UP000199532"/>
    </source>
</evidence>
<dbReference type="OrthoDB" id="1523489at2"/>
<dbReference type="Pfam" id="PF16344">
    <property type="entry name" value="FecR_C"/>
    <property type="match status" value="1"/>
</dbReference>
<protein>
    <submittedName>
        <fullName evidence="4">FecR family protein</fullName>
    </submittedName>
</protein>
<dbReference type="RefSeq" id="WP_090332311.1">
    <property type="nucleotide sequence ID" value="NZ_FNXY01000001.1"/>
</dbReference>
<accession>A0A1H6QPI3</accession>
<gene>
    <name evidence="4" type="ORF">SAMN04487995_0872</name>
</gene>
<dbReference type="STRING" id="408657.SAMN04487995_0872"/>
<dbReference type="PANTHER" id="PTHR30273">
    <property type="entry name" value="PERIPLASMIC SIGNAL SENSOR AND SIGMA FACTOR ACTIVATOR FECR-RELATED"/>
    <property type="match status" value="1"/>
</dbReference>
<dbReference type="AlphaFoldDB" id="A0A1H6QPI3"/>
<reference evidence="4 5" key="1">
    <citation type="submission" date="2016-10" db="EMBL/GenBank/DDBJ databases">
        <authorList>
            <person name="de Groot N.N."/>
        </authorList>
    </citation>
    <scope>NUCLEOTIDE SEQUENCE [LARGE SCALE GENOMIC DNA]</scope>
    <source>
        <strain evidence="4 5">DSM 19938</strain>
    </source>
</reference>